<evidence type="ECO:0000256" key="6">
    <source>
        <dbReference type="ARBA" id="ARBA00023242"/>
    </source>
</evidence>
<feature type="region of interest" description="Disordered" evidence="8">
    <location>
        <begin position="82"/>
        <end position="122"/>
    </location>
</feature>
<dbReference type="GO" id="GO:0003700">
    <property type="term" value="F:DNA-binding transcription factor activity"/>
    <property type="evidence" value="ECO:0007669"/>
    <property type="project" value="InterPro"/>
</dbReference>
<evidence type="ECO:0000256" key="7">
    <source>
        <dbReference type="ARBA" id="ARBA00037973"/>
    </source>
</evidence>
<keyword evidence="2" id="KW-0805">Transcription regulation</keyword>
<dbReference type="PANTHER" id="PTHR32467:SF118">
    <property type="entry name" value="ETHYLENE-RESPONSIVE TRANSCRIPTION FACTOR RAP2-7"/>
    <property type="match status" value="1"/>
</dbReference>
<comment type="subcellular location">
    <subcellularLocation>
        <location evidence="1">Nucleus</location>
    </subcellularLocation>
</comment>
<keyword evidence="4" id="KW-0010">Activator</keyword>
<dbReference type="PANTHER" id="PTHR32467">
    <property type="entry name" value="AP2-LIKE ETHYLENE-RESPONSIVE TRANSCRIPTION FACTOR"/>
    <property type="match status" value="1"/>
</dbReference>
<evidence type="ECO:0000256" key="8">
    <source>
        <dbReference type="SAM" id="MobiDB-lite"/>
    </source>
</evidence>
<sequence length="430" mass="47958">MLDLNVKILSSASLCDEKVEKSMEVEKLPPGTGTQMEDSGRSSTSSVVEEAPNNPRDHEDSSKNSYEFIFDILRKENCGTARPTKEIKGENPTSEFVTRPLFPGTGETGGEESELGSGLSSRPQWLNLSFSVTGGQAEPRILQQKQQQVRKRRRGPRSRSSQYRGVTFYRRTGRWESHIWDCGKQVYLGGFDTAHAAARVYDRAAVKFRGVDADINFDINDYEEDMKQMMNLSKEEFVHLLRRHSTGFSRGCSKYRDMTLHKCGRWEARMGQFMGKKAYDIAAIKSNGKEAVTNFEPSTHEGEIIADDNNDQGKPIHNLDLSLGVSNRSKGKDSGVDFHFHCNRDRLVGVRATEQTDETVSSPRFVNWAWQMQSNGIVSAMPVLASAASSGFSSSTATVPSAILQSNLQNHLGRPLPTTSTTNVSNYFNF</sequence>
<feature type="domain" description="AP2/ERF" evidence="9">
    <location>
        <begin position="162"/>
        <end position="218"/>
    </location>
</feature>
<dbReference type="CDD" id="cd00018">
    <property type="entry name" value="AP2"/>
    <property type="match status" value="1"/>
</dbReference>
<dbReference type="SMART" id="SM00380">
    <property type="entry name" value="AP2"/>
    <property type="match status" value="2"/>
</dbReference>
<evidence type="ECO:0000259" key="9">
    <source>
        <dbReference type="PROSITE" id="PS51032"/>
    </source>
</evidence>
<evidence type="ECO:0000313" key="11">
    <source>
        <dbReference type="Proteomes" id="UP000811246"/>
    </source>
</evidence>
<protein>
    <recommendedName>
        <fullName evidence="9">AP2/ERF domain-containing protein</fullName>
    </recommendedName>
</protein>
<dbReference type="Proteomes" id="UP000811246">
    <property type="component" value="Chromosome 2"/>
</dbReference>
<gene>
    <name evidence="10" type="ORF">I3842_02G174700</name>
</gene>
<evidence type="ECO:0000256" key="4">
    <source>
        <dbReference type="ARBA" id="ARBA00023159"/>
    </source>
</evidence>
<feature type="compositionally biased region" description="Basic and acidic residues" evidence="8">
    <location>
        <begin position="18"/>
        <end position="27"/>
    </location>
</feature>
<evidence type="ECO:0000256" key="2">
    <source>
        <dbReference type="ARBA" id="ARBA00023015"/>
    </source>
</evidence>
<evidence type="ECO:0000313" key="10">
    <source>
        <dbReference type="EMBL" id="KAG6728476.1"/>
    </source>
</evidence>
<feature type="compositionally biased region" description="Basic residues" evidence="8">
    <location>
        <begin position="148"/>
        <end position="157"/>
    </location>
</feature>
<evidence type="ECO:0000256" key="1">
    <source>
        <dbReference type="ARBA" id="ARBA00004123"/>
    </source>
</evidence>
<dbReference type="EMBL" id="CM031826">
    <property type="protein sequence ID" value="KAG6728476.1"/>
    <property type="molecule type" value="Genomic_DNA"/>
</dbReference>
<dbReference type="PROSITE" id="PS51032">
    <property type="entry name" value="AP2_ERF"/>
    <property type="match status" value="1"/>
</dbReference>
<dbReference type="Pfam" id="PF00847">
    <property type="entry name" value="AP2"/>
    <property type="match status" value="1"/>
</dbReference>
<organism evidence="10 11">
    <name type="scientific">Carya illinoinensis</name>
    <name type="common">Pecan</name>
    <dbReference type="NCBI Taxonomy" id="32201"/>
    <lineage>
        <taxon>Eukaryota</taxon>
        <taxon>Viridiplantae</taxon>
        <taxon>Streptophyta</taxon>
        <taxon>Embryophyta</taxon>
        <taxon>Tracheophyta</taxon>
        <taxon>Spermatophyta</taxon>
        <taxon>Magnoliopsida</taxon>
        <taxon>eudicotyledons</taxon>
        <taxon>Gunneridae</taxon>
        <taxon>Pentapetalae</taxon>
        <taxon>rosids</taxon>
        <taxon>fabids</taxon>
        <taxon>Fagales</taxon>
        <taxon>Juglandaceae</taxon>
        <taxon>Carya</taxon>
    </lineage>
</organism>
<dbReference type="FunFam" id="3.30.730.10:FF:000004">
    <property type="entry name" value="AP2-like ethylene-responsive transcription factor"/>
    <property type="match status" value="1"/>
</dbReference>
<proteinExistence type="inferred from homology"/>
<keyword evidence="6" id="KW-0539">Nucleus</keyword>
<feature type="compositionally biased region" description="Polar residues" evidence="8">
    <location>
        <begin position="32"/>
        <end position="47"/>
    </location>
</feature>
<evidence type="ECO:0000256" key="3">
    <source>
        <dbReference type="ARBA" id="ARBA00023125"/>
    </source>
</evidence>
<dbReference type="AlphaFoldDB" id="A0A922FU08"/>
<accession>A0A922FU08</accession>
<dbReference type="GO" id="GO:0005634">
    <property type="term" value="C:nucleus"/>
    <property type="evidence" value="ECO:0007669"/>
    <property type="project" value="UniProtKB-SubCell"/>
</dbReference>
<feature type="region of interest" description="Disordered" evidence="8">
    <location>
        <begin position="136"/>
        <end position="163"/>
    </location>
</feature>
<dbReference type="GO" id="GO:0003677">
    <property type="term" value="F:DNA binding"/>
    <property type="evidence" value="ECO:0007669"/>
    <property type="project" value="UniProtKB-KW"/>
</dbReference>
<keyword evidence="5" id="KW-0804">Transcription</keyword>
<keyword evidence="3" id="KW-0238">DNA-binding</keyword>
<name>A0A922FU08_CARIL</name>
<feature type="region of interest" description="Disordered" evidence="8">
    <location>
        <begin position="18"/>
        <end position="64"/>
    </location>
</feature>
<comment type="similarity">
    <text evidence="7">Belongs to the AP2/ERF transcription factor family. AP2 subfamily.</text>
</comment>
<evidence type="ECO:0000256" key="5">
    <source>
        <dbReference type="ARBA" id="ARBA00023163"/>
    </source>
</evidence>
<dbReference type="InterPro" id="IPR001471">
    <property type="entry name" value="AP2/ERF_dom"/>
</dbReference>
<comment type="caution">
    <text evidence="10">The sequence shown here is derived from an EMBL/GenBank/DDBJ whole genome shotgun (WGS) entry which is preliminary data.</text>
</comment>
<reference evidence="10" key="1">
    <citation type="submission" date="2021-01" db="EMBL/GenBank/DDBJ databases">
        <authorList>
            <person name="Lovell J.T."/>
            <person name="Bentley N."/>
            <person name="Bhattarai G."/>
            <person name="Jenkins J.W."/>
            <person name="Sreedasyam A."/>
            <person name="Alarcon Y."/>
            <person name="Bock C."/>
            <person name="Boston L."/>
            <person name="Carlson J."/>
            <person name="Cervantes K."/>
            <person name="Clermont K."/>
            <person name="Krom N."/>
            <person name="Kubenka K."/>
            <person name="Mamidi S."/>
            <person name="Mattison C."/>
            <person name="Monteros M."/>
            <person name="Pisani C."/>
            <person name="Plott C."/>
            <person name="Rajasekar S."/>
            <person name="Rhein H.S."/>
            <person name="Rohla C."/>
            <person name="Song M."/>
            <person name="Hilaire R.S."/>
            <person name="Shu S."/>
            <person name="Wells L."/>
            <person name="Wang X."/>
            <person name="Webber J."/>
            <person name="Heerema R.J."/>
            <person name="Klein P."/>
            <person name="Conner P."/>
            <person name="Grauke L."/>
            <person name="Grimwood J."/>
            <person name="Schmutz J."/>
            <person name="Randall J.J."/>
        </authorList>
    </citation>
    <scope>NUCLEOTIDE SEQUENCE</scope>
    <source>
        <tissue evidence="10">Leaf</tissue>
    </source>
</reference>